<feature type="region of interest" description="Disordered" evidence="10">
    <location>
        <begin position="1"/>
        <end position="40"/>
    </location>
</feature>
<keyword evidence="6 11" id="KW-1133">Transmembrane helix</keyword>
<evidence type="ECO:0000256" key="9">
    <source>
        <dbReference type="PIRSR" id="PIRSR600175-2"/>
    </source>
</evidence>
<feature type="binding site" evidence="8">
    <location>
        <position position="380"/>
    </location>
    <ligand>
        <name>Na(+)</name>
        <dbReference type="ChEBI" id="CHEBI:29101"/>
        <label>1</label>
    </ligand>
</feature>
<name>A0A9N9RWC5_9DIPT</name>
<evidence type="ECO:0000256" key="7">
    <source>
        <dbReference type="ARBA" id="ARBA00023136"/>
    </source>
</evidence>
<evidence type="ECO:0000256" key="1">
    <source>
        <dbReference type="ARBA" id="ARBA00004141"/>
    </source>
</evidence>
<evidence type="ECO:0000256" key="5">
    <source>
        <dbReference type="ARBA" id="ARBA00022847"/>
    </source>
</evidence>
<evidence type="ECO:0000256" key="6">
    <source>
        <dbReference type="ARBA" id="ARBA00022989"/>
    </source>
</evidence>
<feature type="transmembrane region" description="Helical" evidence="11">
    <location>
        <begin position="548"/>
        <end position="569"/>
    </location>
</feature>
<comment type="similarity">
    <text evidence="2">Belongs to the sodium:neurotransmitter symporter (SNF) (TC 2.A.22) family.</text>
</comment>
<evidence type="ECO:0008006" key="14">
    <source>
        <dbReference type="Google" id="ProtNLM"/>
    </source>
</evidence>
<feature type="binding site" evidence="8">
    <location>
        <position position="449"/>
    </location>
    <ligand>
        <name>Na(+)</name>
        <dbReference type="ChEBI" id="CHEBI:29101"/>
        <label>1</label>
    </ligand>
</feature>
<dbReference type="GO" id="GO:0046872">
    <property type="term" value="F:metal ion binding"/>
    <property type="evidence" value="ECO:0007669"/>
    <property type="project" value="UniProtKB-KW"/>
</dbReference>
<dbReference type="InterPro" id="IPR037272">
    <property type="entry name" value="SNS_sf"/>
</dbReference>
<evidence type="ECO:0000256" key="3">
    <source>
        <dbReference type="ARBA" id="ARBA00022448"/>
    </source>
</evidence>
<feature type="binding site" evidence="8">
    <location>
        <position position="67"/>
    </location>
    <ligand>
        <name>Na(+)</name>
        <dbReference type="ChEBI" id="CHEBI:29101"/>
        <label>1</label>
    </ligand>
</feature>
<evidence type="ECO:0000256" key="2">
    <source>
        <dbReference type="ARBA" id="ARBA00006459"/>
    </source>
</evidence>
<dbReference type="GO" id="GO:0005283">
    <property type="term" value="F:amino acid:sodium symporter activity"/>
    <property type="evidence" value="ECO:0007669"/>
    <property type="project" value="TreeGrafter"/>
</dbReference>
<keyword evidence="3" id="KW-0813">Transport</keyword>
<feature type="transmembrane region" description="Helical" evidence="11">
    <location>
        <begin position="506"/>
        <end position="527"/>
    </location>
</feature>
<dbReference type="PROSITE" id="PS50267">
    <property type="entry name" value="NA_NEUROTRAN_SYMP_3"/>
    <property type="match status" value="1"/>
</dbReference>
<evidence type="ECO:0000313" key="13">
    <source>
        <dbReference type="Proteomes" id="UP001153620"/>
    </source>
</evidence>
<evidence type="ECO:0000256" key="8">
    <source>
        <dbReference type="PIRSR" id="PIRSR600175-1"/>
    </source>
</evidence>
<dbReference type="PRINTS" id="PR00176">
    <property type="entry name" value="NANEUSMPORT"/>
</dbReference>
<feature type="transmembrane region" description="Helical" evidence="11">
    <location>
        <begin position="298"/>
        <end position="325"/>
    </location>
</feature>
<dbReference type="GO" id="GO:0005886">
    <property type="term" value="C:plasma membrane"/>
    <property type="evidence" value="ECO:0007669"/>
    <property type="project" value="TreeGrafter"/>
</dbReference>
<proteinExistence type="inferred from homology"/>
<feature type="transmembrane region" description="Helical" evidence="11">
    <location>
        <begin position="375"/>
        <end position="399"/>
    </location>
</feature>
<dbReference type="AlphaFoldDB" id="A0A9N9RWC5"/>
<keyword evidence="7 11" id="KW-0472">Membrane</keyword>
<evidence type="ECO:0000256" key="11">
    <source>
        <dbReference type="SAM" id="Phobius"/>
    </source>
</evidence>
<dbReference type="InterPro" id="IPR000175">
    <property type="entry name" value="Na/ntran_symport"/>
</dbReference>
<feature type="transmembrane region" description="Helical" evidence="11">
    <location>
        <begin position="475"/>
        <end position="500"/>
    </location>
</feature>
<comment type="subcellular location">
    <subcellularLocation>
        <location evidence="1">Membrane</location>
        <topology evidence="1">Multi-pass membrane protein</topology>
    </subcellularLocation>
</comment>
<feature type="disulfide bond" evidence="9">
    <location>
        <begin position="166"/>
        <end position="175"/>
    </location>
</feature>
<accession>A0A9N9RWC5</accession>
<dbReference type="EMBL" id="OU895878">
    <property type="protein sequence ID" value="CAG9805041.1"/>
    <property type="molecule type" value="Genomic_DNA"/>
</dbReference>
<dbReference type="GO" id="GO:0015179">
    <property type="term" value="F:L-amino acid transmembrane transporter activity"/>
    <property type="evidence" value="ECO:0007669"/>
    <property type="project" value="TreeGrafter"/>
</dbReference>
<reference evidence="12" key="1">
    <citation type="submission" date="2022-01" db="EMBL/GenBank/DDBJ databases">
        <authorList>
            <person name="King R."/>
        </authorList>
    </citation>
    <scope>NUCLEOTIDE SEQUENCE</scope>
</reference>
<dbReference type="GO" id="GO:0015187">
    <property type="term" value="F:glycine transmembrane transporter activity"/>
    <property type="evidence" value="ECO:0007669"/>
    <property type="project" value="TreeGrafter"/>
</dbReference>
<sequence length="642" mass="72373">MEKKSVKSYDFPPDPTRTEIGFEGMSTEASEGPYNASSDKQIKDRGNWSNPVEFILSCMNFAIGLGNVWRYPYLAYRNGGGAFLIPYFLAAVFIGLPIFFAELVIGQYSGLAPIKAFSFLAPFFRGLGYCTLMVITFIEIYYFVIVGWCFYYFYISLFPSLIWGTCGNDWNSPNCYNLIADIACQEGNEGTPADEIFFQNDCQSIDSICSPMGLIPVNSSGCLNGTEFTPLNRIIHRVLSSEEFFYERVLGIGDATWYNWGYPQWQNVICLFVAWMLCALAVLKGVKSVGKIVYFTATFPYFILTAILIRAVTLPGFYDGIMFYITPDWNKLLSPGVWGDASSQIFYSFSLALGSLITLASYNKFSNNCHFDATIVSLINYLTAFYNGFAVFAILGFLAHEMKTDVSEVASSGPGLSFITFPEAILLMPAPQVWAILFFFMMIILGLGSTFAGVQMIITSIIDQWPHLRKDEWKVAIGVCLSGFILGIPMTCHGGIYLFTLMEWHTASWAILLIGFAEVVILSWVNGMKNTFNWISDMGIKLWKLVQYYWRSVWLVITPIYTVSVFIFILTGIEPTQFRGYIFPVWADVLGWMFGLSTLLPFIIFAAIEVSKSRDINYLFKPTKNWGPAEVDGRRIDRALMT</sequence>
<keyword evidence="5" id="KW-0769">Symport</keyword>
<dbReference type="PANTHER" id="PTHR11616">
    <property type="entry name" value="SODIUM/CHLORIDE DEPENDENT TRANSPORTER"/>
    <property type="match status" value="1"/>
</dbReference>
<dbReference type="PANTHER" id="PTHR11616:SF236">
    <property type="entry name" value="TRANSPORTER"/>
    <property type="match status" value="1"/>
</dbReference>
<keyword evidence="8" id="KW-0479">Metal-binding</keyword>
<gene>
    <name evidence="12" type="ORF">CHIRRI_LOCUS7917</name>
</gene>
<dbReference type="Pfam" id="PF00209">
    <property type="entry name" value="SNF"/>
    <property type="match status" value="1"/>
</dbReference>
<feature type="transmembrane region" description="Helical" evidence="11">
    <location>
        <begin position="126"/>
        <end position="154"/>
    </location>
</feature>
<reference evidence="12" key="2">
    <citation type="submission" date="2022-10" db="EMBL/GenBank/DDBJ databases">
        <authorList>
            <consortium name="ENA_rothamsted_submissions"/>
            <consortium name="culmorum"/>
            <person name="King R."/>
        </authorList>
    </citation>
    <scope>NUCLEOTIDE SEQUENCE</scope>
</reference>
<evidence type="ECO:0000256" key="4">
    <source>
        <dbReference type="ARBA" id="ARBA00022692"/>
    </source>
</evidence>
<evidence type="ECO:0000313" key="12">
    <source>
        <dbReference type="EMBL" id="CAG9805041.1"/>
    </source>
</evidence>
<feature type="transmembrane region" description="Helical" evidence="11">
    <location>
        <begin position="589"/>
        <end position="608"/>
    </location>
</feature>
<feature type="transmembrane region" description="Helical" evidence="11">
    <location>
        <begin position="83"/>
        <end position="105"/>
    </location>
</feature>
<feature type="transmembrane region" description="Helical" evidence="11">
    <location>
        <begin position="433"/>
        <end position="454"/>
    </location>
</feature>
<keyword evidence="9" id="KW-1015">Disulfide bond</keyword>
<protein>
    <recommendedName>
        <fullName evidence="14">Transporter</fullName>
    </recommendedName>
</protein>
<dbReference type="SUPFAM" id="SSF161070">
    <property type="entry name" value="SNF-like"/>
    <property type="match status" value="1"/>
</dbReference>
<feature type="transmembrane region" description="Helical" evidence="11">
    <location>
        <begin position="265"/>
        <end position="286"/>
    </location>
</feature>
<dbReference type="OrthoDB" id="6581954at2759"/>
<keyword evidence="4 11" id="KW-0812">Transmembrane</keyword>
<organism evidence="12 13">
    <name type="scientific">Chironomus riparius</name>
    <dbReference type="NCBI Taxonomy" id="315576"/>
    <lineage>
        <taxon>Eukaryota</taxon>
        <taxon>Metazoa</taxon>
        <taxon>Ecdysozoa</taxon>
        <taxon>Arthropoda</taxon>
        <taxon>Hexapoda</taxon>
        <taxon>Insecta</taxon>
        <taxon>Pterygota</taxon>
        <taxon>Neoptera</taxon>
        <taxon>Endopterygota</taxon>
        <taxon>Diptera</taxon>
        <taxon>Nematocera</taxon>
        <taxon>Chironomoidea</taxon>
        <taxon>Chironomidae</taxon>
        <taxon>Chironominae</taxon>
        <taxon>Chironomus</taxon>
    </lineage>
</organism>
<keyword evidence="8" id="KW-0915">Sodium</keyword>
<feature type="binding site" evidence="8">
    <location>
        <position position="62"/>
    </location>
    <ligand>
        <name>Na(+)</name>
        <dbReference type="ChEBI" id="CHEBI:29101"/>
        <label>1</label>
    </ligand>
</feature>
<dbReference type="Proteomes" id="UP001153620">
    <property type="component" value="Chromosome 2"/>
</dbReference>
<feature type="transmembrane region" description="Helical" evidence="11">
    <location>
        <begin position="345"/>
        <end position="363"/>
    </location>
</feature>
<feature type="binding site" evidence="8">
    <location>
        <position position="348"/>
    </location>
    <ligand>
        <name>Na(+)</name>
        <dbReference type="ChEBI" id="CHEBI:29101"/>
        <label>1</label>
    </ligand>
</feature>
<dbReference type="GO" id="GO:0089718">
    <property type="term" value="P:amino acid import across plasma membrane"/>
    <property type="evidence" value="ECO:0007669"/>
    <property type="project" value="TreeGrafter"/>
</dbReference>
<evidence type="ECO:0000256" key="10">
    <source>
        <dbReference type="SAM" id="MobiDB-lite"/>
    </source>
</evidence>
<keyword evidence="13" id="KW-1185">Reference proteome</keyword>
<feature type="binding site" evidence="8">
    <location>
        <position position="445"/>
    </location>
    <ligand>
        <name>Na(+)</name>
        <dbReference type="ChEBI" id="CHEBI:29101"/>
        <label>1</label>
    </ligand>
</feature>